<dbReference type="GO" id="GO:0006357">
    <property type="term" value="P:regulation of transcription by RNA polymerase II"/>
    <property type="evidence" value="ECO:0007669"/>
    <property type="project" value="TreeGrafter"/>
</dbReference>
<dbReference type="AlphaFoldDB" id="A0AAV2M0Y7"/>
<sequence length="157" mass="17819">MLTTAEWDRLQRLETLLKPCRYVTELLGGETFVSCSIVLPALSHLTHTIKVSDDDMAYVDLKCLPRGERGQVWTSIEALLRKDPDRAAPEPTEEPARKKSLLRFHSDSELEDEDEEGPNGALTRYRAESTISETDCPLQWWSTHEGAHPQLSSLTRK</sequence>
<evidence type="ECO:0000313" key="3">
    <source>
        <dbReference type="Proteomes" id="UP001497482"/>
    </source>
</evidence>
<organism evidence="2 3">
    <name type="scientific">Knipowitschia caucasica</name>
    <name type="common">Caucasian dwarf goby</name>
    <name type="synonym">Pomatoschistus caucasicus</name>
    <dbReference type="NCBI Taxonomy" id="637954"/>
    <lineage>
        <taxon>Eukaryota</taxon>
        <taxon>Metazoa</taxon>
        <taxon>Chordata</taxon>
        <taxon>Craniata</taxon>
        <taxon>Vertebrata</taxon>
        <taxon>Euteleostomi</taxon>
        <taxon>Actinopterygii</taxon>
        <taxon>Neopterygii</taxon>
        <taxon>Teleostei</taxon>
        <taxon>Neoteleostei</taxon>
        <taxon>Acanthomorphata</taxon>
        <taxon>Gobiaria</taxon>
        <taxon>Gobiiformes</taxon>
        <taxon>Gobioidei</taxon>
        <taxon>Gobiidae</taxon>
        <taxon>Gobiinae</taxon>
        <taxon>Knipowitschia</taxon>
    </lineage>
</organism>
<evidence type="ECO:0000256" key="1">
    <source>
        <dbReference type="SAM" id="MobiDB-lite"/>
    </source>
</evidence>
<name>A0AAV2M0Y7_KNICA</name>
<dbReference type="PANTHER" id="PTHR46169:SF15">
    <property type="entry name" value="INNER CENTROMERE PROTEIN A-LIKE ISOFORM X1-RELATED"/>
    <property type="match status" value="1"/>
</dbReference>
<keyword evidence="3" id="KW-1185">Reference proteome</keyword>
<accession>A0AAV2M0Y7</accession>
<reference evidence="2 3" key="1">
    <citation type="submission" date="2024-04" db="EMBL/GenBank/DDBJ databases">
        <authorList>
            <person name="Waldvogel A.-M."/>
            <person name="Schoenle A."/>
        </authorList>
    </citation>
    <scope>NUCLEOTIDE SEQUENCE [LARGE SCALE GENOMIC DNA]</scope>
</reference>
<dbReference type="InterPro" id="IPR052717">
    <property type="entry name" value="Vacuolar_transposase_reg"/>
</dbReference>
<dbReference type="Proteomes" id="UP001497482">
    <property type="component" value="Chromosome 5"/>
</dbReference>
<proteinExistence type="predicted"/>
<feature type="region of interest" description="Disordered" evidence="1">
    <location>
        <begin position="82"/>
        <end position="128"/>
    </location>
</feature>
<protein>
    <submittedName>
        <fullName evidence="2">Uncharacterized protein</fullName>
    </submittedName>
</protein>
<evidence type="ECO:0000313" key="2">
    <source>
        <dbReference type="EMBL" id="CAL1606946.1"/>
    </source>
</evidence>
<gene>
    <name evidence="2" type="ORF">KC01_LOCUS34039</name>
</gene>
<dbReference type="InterPro" id="IPR012337">
    <property type="entry name" value="RNaseH-like_sf"/>
</dbReference>
<dbReference type="PANTHER" id="PTHR46169">
    <property type="entry name" value="DNA REPLICATION-RELATED ELEMENT FACTOR, ISOFORM A"/>
    <property type="match status" value="1"/>
</dbReference>
<dbReference type="GO" id="GO:0005634">
    <property type="term" value="C:nucleus"/>
    <property type="evidence" value="ECO:0007669"/>
    <property type="project" value="TreeGrafter"/>
</dbReference>
<dbReference type="EMBL" id="OZ035827">
    <property type="protein sequence ID" value="CAL1606946.1"/>
    <property type="molecule type" value="Genomic_DNA"/>
</dbReference>
<dbReference type="SUPFAM" id="SSF53098">
    <property type="entry name" value="Ribonuclease H-like"/>
    <property type="match status" value="1"/>
</dbReference>